<dbReference type="EMBL" id="LGRX02013903">
    <property type="protein sequence ID" value="KAK3265467.1"/>
    <property type="molecule type" value="Genomic_DNA"/>
</dbReference>
<keyword evidence="2" id="KW-1185">Reference proteome</keyword>
<proteinExistence type="predicted"/>
<name>A0AAE0FTK6_9CHLO</name>
<organism evidence="1 2">
    <name type="scientific">Cymbomonas tetramitiformis</name>
    <dbReference type="NCBI Taxonomy" id="36881"/>
    <lineage>
        <taxon>Eukaryota</taxon>
        <taxon>Viridiplantae</taxon>
        <taxon>Chlorophyta</taxon>
        <taxon>Pyramimonadophyceae</taxon>
        <taxon>Pyramimonadales</taxon>
        <taxon>Pyramimonadaceae</taxon>
        <taxon>Cymbomonas</taxon>
    </lineage>
</organism>
<protein>
    <submittedName>
        <fullName evidence="1">Uncharacterized protein</fullName>
    </submittedName>
</protein>
<accession>A0AAE0FTK6</accession>
<comment type="caution">
    <text evidence="1">The sequence shown here is derived from an EMBL/GenBank/DDBJ whole genome shotgun (WGS) entry which is preliminary data.</text>
</comment>
<dbReference type="Proteomes" id="UP001190700">
    <property type="component" value="Unassembled WGS sequence"/>
</dbReference>
<reference evidence="1 2" key="1">
    <citation type="journal article" date="2015" name="Genome Biol. Evol.">
        <title>Comparative Genomics of a Bacterivorous Green Alga Reveals Evolutionary Causalities and Consequences of Phago-Mixotrophic Mode of Nutrition.</title>
        <authorList>
            <person name="Burns J.A."/>
            <person name="Paasch A."/>
            <person name="Narechania A."/>
            <person name="Kim E."/>
        </authorList>
    </citation>
    <scope>NUCLEOTIDE SEQUENCE [LARGE SCALE GENOMIC DNA]</scope>
    <source>
        <strain evidence="1 2">PLY_AMNH</strain>
    </source>
</reference>
<sequence>MLMSFTLETRLFLSSLVWNFEKRHKTTFHEGSSRSGLPFLPGVPVTRLRQKTRDVTCGGAPWQELTLRVEHLQVV</sequence>
<dbReference type="AlphaFoldDB" id="A0AAE0FTK6"/>
<evidence type="ECO:0000313" key="1">
    <source>
        <dbReference type="EMBL" id="KAK3265467.1"/>
    </source>
</evidence>
<evidence type="ECO:0000313" key="2">
    <source>
        <dbReference type="Proteomes" id="UP001190700"/>
    </source>
</evidence>
<gene>
    <name evidence="1" type="ORF">CYMTET_25852</name>
</gene>